<dbReference type="InterPro" id="IPR043132">
    <property type="entry name" value="BCAT-like_C"/>
</dbReference>
<dbReference type="Gene3D" id="3.30.470.10">
    <property type="match status" value="1"/>
</dbReference>
<dbReference type="SUPFAM" id="SSF56752">
    <property type="entry name" value="D-aminoacid aminotransferase-like PLP-dependent enzymes"/>
    <property type="match status" value="1"/>
</dbReference>
<proteinExistence type="predicted"/>
<dbReference type="Pfam" id="PF01063">
    <property type="entry name" value="Aminotran_4"/>
    <property type="match status" value="1"/>
</dbReference>
<dbReference type="InterPro" id="IPR043131">
    <property type="entry name" value="BCAT-like_N"/>
</dbReference>
<dbReference type="AlphaFoldDB" id="A0A2M8S1U0"/>
<comment type="caution">
    <text evidence="1">The sequence shown here is derived from an EMBL/GenBank/DDBJ whole genome shotgun (WGS) entry which is preliminary data.</text>
</comment>
<dbReference type="Proteomes" id="UP000229329">
    <property type="component" value="Unassembled WGS sequence"/>
</dbReference>
<dbReference type="GO" id="GO:0003824">
    <property type="term" value="F:catalytic activity"/>
    <property type="evidence" value="ECO:0007669"/>
    <property type="project" value="InterPro"/>
</dbReference>
<evidence type="ECO:0000313" key="2">
    <source>
        <dbReference type="Proteomes" id="UP000229329"/>
    </source>
</evidence>
<evidence type="ECO:0008006" key="3">
    <source>
        <dbReference type="Google" id="ProtNLM"/>
    </source>
</evidence>
<dbReference type="EMBL" id="PHHA01000018">
    <property type="protein sequence ID" value="PJG85095.1"/>
    <property type="molecule type" value="Genomic_DNA"/>
</dbReference>
<evidence type="ECO:0000313" key="1">
    <source>
        <dbReference type="EMBL" id="PJG85095.1"/>
    </source>
</evidence>
<organism evidence="1 2">
    <name type="scientific">Conservatibacter flavescens</name>
    <dbReference type="NCBI Taxonomy" id="28161"/>
    <lineage>
        <taxon>Bacteria</taxon>
        <taxon>Pseudomonadati</taxon>
        <taxon>Pseudomonadota</taxon>
        <taxon>Gammaproteobacteria</taxon>
        <taxon>Pasteurellales</taxon>
        <taxon>Pasteurellaceae</taxon>
        <taxon>Conservatibacter</taxon>
    </lineage>
</organism>
<protein>
    <recommendedName>
        <fullName evidence="3">Branched-chain amino acid aminotransferase</fullName>
    </recommendedName>
</protein>
<name>A0A2M8S1U0_9PAST</name>
<reference evidence="1 2" key="1">
    <citation type="submission" date="2017-11" db="EMBL/GenBank/DDBJ databases">
        <title>Reclassification of Bisgaard taxon 7 as Conservatibacter flavescens gen. nov., sp. nov.</title>
        <authorList>
            <person name="Christensen H."/>
        </authorList>
    </citation>
    <scope>NUCLEOTIDE SEQUENCE [LARGE SCALE GENOMIC DNA]</scope>
    <source>
        <strain evidence="1 2">7_4</strain>
    </source>
</reference>
<sequence>MYPLFETLAIINGQIQNIDWHQKRYIHSLDKYYGQKTAVNLTALLANFQIPAKGEIRCRIDYNAHTQKVQFFPYQRRIIRTFQPVQCDHIQYHLKFTDRTLLNQLFTQRGQCDEIMIIKQGYITDCSIGNLIFLRQGEWFTPNTPLLNGTQRQQLLAQSRIQTRSIKQQDLELFEEIRLINALNGL</sequence>
<keyword evidence="2" id="KW-1185">Reference proteome</keyword>
<dbReference type="InterPro" id="IPR036038">
    <property type="entry name" value="Aminotransferase-like"/>
</dbReference>
<dbReference type="Gene3D" id="3.20.10.10">
    <property type="entry name" value="D-amino Acid Aminotransferase, subunit A, domain 2"/>
    <property type="match status" value="1"/>
</dbReference>
<gene>
    <name evidence="1" type="ORF">CVP05_07505</name>
</gene>
<dbReference type="RefSeq" id="WP_100288953.1">
    <property type="nucleotide sequence ID" value="NZ_PHHA01000018.1"/>
</dbReference>
<dbReference type="InterPro" id="IPR001544">
    <property type="entry name" value="Aminotrans_IV"/>
</dbReference>
<accession>A0A2M8S1U0</accession>
<dbReference type="OrthoDB" id="1148709at2"/>